<evidence type="ECO:0000256" key="9">
    <source>
        <dbReference type="ARBA" id="ARBA00022842"/>
    </source>
</evidence>
<sequence>MVKSKLLLNQELLSQKQSKKKQLNQLQNQQLKNQRLIKMRKEVELASLEDTKKLAKELVKLAKPGVFFLMSGYLGAGKTTLTKSLLKELGVEESVTSPTFVIMNQYDNGSLNINHMDAYRLTKNDDLYLYLETPEQDFNIIEWYDNVDFDYDNYKNYKINITKTGDTTRLVTIESRD</sequence>
<evidence type="ECO:0000256" key="4">
    <source>
        <dbReference type="ARBA" id="ARBA00022490"/>
    </source>
</evidence>
<dbReference type="GO" id="GO:0005524">
    <property type="term" value="F:ATP binding"/>
    <property type="evidence" value="ECO:0007669"/>
    <property type="project" value="UniProtKB-KW"/>
</dbReference>
<reference evidence="12 13" key="1">
    <citation type="submission" date="2017-09" db="EMBL/GenBank/DDBJ databases">
        <title>SPAdes assembly of the Mesoplasma lactucae genome.</title>
        <authorList>
            <person name="Knight T.F."/>
            <person name="Rubinstein R."/>
            <person name="Citino T."/>
        </authorList>
    </citation>
    <scope>NUCLEOTIDE SEQUENCE [LARGE SCALE GENOMIC DNA]</scope>
    <source>
        <strain evidence="12 13">831-C4</strain>
    </source>
</reference>
<dbReference type="GO" id="GO:0002949">
    <property type="term" value="P:tRNA threonylcarbamoyladenosine modification"/>
    <property type="evidence" value="ECO:0007669"/>
    <property type="project" value="InterPro"/>
</dbReference>
<evidence type="ECO:0000256" key="8">
    <source>
        <dbReference type="ARBA" id="ARBA00022840"/>
    </source>
</evidence>
<protein>
    <recommendedName>
        <fullName evidence="3">tRNA threonylcarbamoyladenosine biosynthesis protein TsaE</fullName>
    </recommendedName>
    <alternativeName>
        <fullName evidence="10">t(6)A37 threonylcarbamoyladenosine biosynthesis protein TsaE</fullName>
    </alternativeName>
</protein>
<comment type="similarity">
    <text evidence="2">Belongs to the TsaE family.</text>
</comment>
<evidence type="ECO:0000256" key="11">
    <source>
        <dbReference type="SAM" id="Coils"/>
    </source>
</evidence>
<dbReference type="GO" id="GO:0005737">
    <property type="term" value="C:cytoplasm"/>
    <property type="evidence" value="ECO:0007669"/>
    <property type="project" value="UniProtKB-SubCell"/>
</dbReference>
<dbReference type="AlphaFoldDB" id="A0A291ISB7"/>
<dbReference type="NCBIfam" id="TIGR00150">
    <property type="entry name" value="T6A_YjeE"/>
    <property type="match status" value="1"/>
</dbReference>
<proteinExistence type="inferred from homology"/>
<gene>
    <name evidence="12" type="ORF">CP520_02395</name>
</gene>
<dbReference type="Gene3D" id="3.40.50.300">
    <property type="entry name" value="P-loop containing nucleotide triphosphate hydrolases"/>
    <property type="match status" value="1"/>
</dbReference>
<comment type="subcellular location">
    <subcellularLocation>
        <location evidence="1">Cytoplasm</location>
    </subcellularLocation>
</comment>
<dbReference type="PANTHER" id="PTHR33540:SF2">
    <property type="entry name" value="TRNA THREONYLCARBAMOYLADENOSINE BIOSYNTHESIS PROTEIN TSAE"/>
    <property type="match status" value="1"/>
</dbReference>
<evidence type="ECO:0000256" key="5">
    <source>
        <dbReference type="ARBA" id="ARBA00022694"/>
    </source>
</evidence>
<dbReference type="KEGG" id="mlac:CP520_02395"/>
<keyword evidence="11" id="KW-0175">Coiled coil</keyword>
<dbReference type="PANTHER" id="PTHR33540">
    <property type="entry name" value="TRNA THREONYLCARBAMOYLADENOSINE BIOSYNTHESIS PROTEIN TSAE"/>
    <property type="match status" value="1"/>
</dbReference>
<keyword evidence="13" id="KW-1185">Reference proteome</keyword>
<keyword evidence="7" id="KW-0547">Nucleotide-binding</keyword>
<dbReference type="GO" id="GO:0016740">
    <property type="term" value="F:transferase activity"/>
    <property type="evidence" value="ECO:0007669"/>
    <property type="project" value="UniProtKB-KW"/>
</dbReference>
<feature type="coiled-coil region" evidence="11">
    <location>
        <begin position="9"/>
        <end position="58"/>
    </location>
</feature>
<dbReference type="InterPro" id="IPR003442">
    <property type="entry name" value="T6A_TsaE"/>
</dbReference>
<keyword evidence="6" id="KW-0479">Metal-binding</keyword>
<organism evidence="12 13">
    <name type="scientific">Mesoplasma lactucae ATCC 49193</name>
    <dbReference type="NCBI Taxonomy" id="81460"/>
    <lineage>
        <taxon>Bacteria</taxon>
        <taxon>Bacillati</taxon>
        <taxon>Mycoplasmatota</taxon>
        <taxon>Mollicutes</taxon>
        <taxon>Entomoplasmatales</taxon>
        <taxon>Entomoplasmataceae</taxon>
        <taxon>Mesoplasma</taxon>
    </lineage>
</organism>
<keyword evidence="4" id="KW-0963">Cytoplasm</keyword>
<dbReference type="InterPro" id="IPR027417">
    <property type="entry name" value="P-loop_NTPase"/>
</dbReference>
<evidence type="ECO:0000256" key="10">
    <source>
        <dbReference type="ARBA" id="ARBA00032441"/>
    </source>
</evidence>
<dbReference type="Pfam" id="PF02367">
    <property type="entry name" value="TsaE"/>
    <property type="match status" value="1"/>
</dbReference>
<dbReference type="Proteomes" id="UP000232227">
    <property type="component" value="Chromosome"/>
</dbReference>
<dbReference type="SUPFAM" id="SSF52540">
    <property type="entry name" value="P-loop containing nucleoside triphosphate hydrolases"/>
    <property type="match status" value="1"/>
</dbReference>
<keyword evidence="12" id="KW-0808">Transferase</keyword>
<evidence type="ECO:0000313" key="12">
    <source>
        <dbReference type="EMBL" id="ATG97591.1"/>
    </source>
</evidence>
<evidence type="ECO:0000256" key="1">
    <source>
        <dbReference type="ARBA" id="ARBA00004496"/>
    </source>
</evidence>
<evidence type="ECO:0000256" key="7">
    <source>
        <dbReference type="ARBA" id="ARBA00022741"/>
    </source>
</evidence>
<keyword evidence="8" id="KW-0067">ATP-binding</keyword>
<evidence type="ECO:0000256" key="2">
    <source>
        <dbReference type="ARBA" id="ARBA00007599"/>
    </source>
</evidence>
<keyword evidence="5" id="KW-0819">tRNA processing</keyword>
<keyword evidence="9" id="KW-0460">Magnesium</keyword>
<evidence type="ECO:0000256" key="3">
    <source>
        <dbReference type="ARBA" id="ARBA00019010"/>
    </source>
</evidence>
<evidence type="ECO:0000256" key="6">
    <source>
        <dbReference type="ARBA" id="ARBA00022723"/>
    </source>
</evidence>
<dbReference type="GO" id="GO:0046872">
    <property type="term" value="F:metal ion binding"/>
    <property type="evidence" value="ECO:0007669"/>
    <property type="project" value="UniProtKB-KW"/>
</dbReference>
<dbReference type="EMBL" id="CP023668">
    <property type="protein sequence ID" value="ATG97591.1"/>
    <property type="molecule type" value="Genomic_DNA"/>
</dbReference>
<name>A0A291ISB7_9MOLU</name>
<accession>A0A291ISB7</accession>
<evidence type="ECO:0000313" key="13">
    <source>
        <dbReference type="Proteomes" id="UP000232227"/>
    </source>
</evidence>